<evidence type="ECO:0000256" key="2">
    <source>
        <dbReference type="ARBA" id="ARBA00022448"/>
    </source>
</evidence>
<comment type="subcellular location">
    <subcellularLocation>
        <location evidence="1 7">Cell membrane</location>
        <topology evidence="1 7">Multi-pass membrane protein</topology>
    </subcellularLocation>
</comment>
<dbReference type="PROSITE" id="PS50928">
    <property type="entry name" value="ABC_TM1"/>
    <property type="match status" value="1"/>
</dbReference>
<organism evidence="9 10">
    <name type="scientific">Clostridium beijerinckii</name>
    <name type="common">Clostridium MP</name>
    <dbReference type="NCBI Taxonomy" id="1520"/>
    <lineage>
        <taxon>Bacteria</taxon>
        <taxon>Bacillati</taxon>
        <taxon>Bacillota</taxon>
        <taxon>Clostridia</taxon>
        <taxon>Eubacteriales</taxon>
        <taxon>Clostridiaceae</taxon>
        <taxon>Clostridium</taxon>
    </lineage>
</organism>
<feature type="transmembrane region" description="Helical" evidence="7">
    <location>
        <begin position="226"/>
        <end position="246"/>
    </location>
</feature>
<evidence type="ECO:0000256" key="1">
    <source>
        <dbReference type="ARBA" id="ARBA00004651"/>
    </source>
</evidence>
<keyword evidence="6 7" id="KW-0472">Membrane</keyword>
<reference evidence="9 10" key="1">
    <citation type="submission" date="2016-05" db="EMBL/GenBank/DDBJ databases">
        <title>Microbial solvent formation.</title>
        <authorList>
            <person name="Poehlein A."/>
            <person name="Montoya Solano J.D."/>
            <person name="Flitsch S."/>
            <person name="Krabben P."/>
            <person name="Duerre P."/>
            <person name="Daniel R."/>
        </authorList>
    </citation>
    <scope>NUCLEOTIDE SEQUENCE [LARGE SCALE GENOMIC DNA]</scope>
    <source>
        <strain evidence="9 10">DSM 53</strain>
    </source>
</reference>
<dbReference type="InterPro" id="IPR000515">
    <property type="entry name" value="MetI-like"/>
</dbReference>
<keyword evidence="5 7" id="KW-1133">Transmembrane helix</keyword>
<gene>
    <name evidence="9" type="primary">lacF_1</name>
    <name evidence="9" type="ORF">CLBCK_09990</name>
</gene>
<keyword evidence="3" id="KW-1003">Cell membrane</keyword>
<dbReference type="Pfam" id="PF00528">
    <property type="entry name" value="BPD_transp_1"/>
    <property type="match status" value="1"/>
</dbReference>
<comment type="caution">
    <text evidence="9">The sequence shown here is derived from an EMBL/GenBank/DDBJ whole genome shotgun (WGS) entry which is preliminary data.</text>
</comment>
<keyword evidence="2 7" id="KW-0813">Transport</keyword>
<accession>A0A1S8SEA3</accession>
<dbReference type="GO" id="GO:0055085">
    <property type="term" value="P:transmembrane transport"/>
    <property type="evidence" value="ECO:0007669"/>
    <property type="project" value="InterPro"/>
</dbReference>
<dbReference type="InterPro" id="IPR051393">
    <property type="entry name" value="ABC_transporter_permease"/>
</dbReference>
<dbReference type="SUPFAM" id="SSF160964">
    <property type="entry name" value="MalF N-terminal region-like"/>
    <property type="match status" value="1"/>
</dbReference>
<feature type="transmembrane region" description="Helical" evidence="7">
    <location>
        <begin position="164"/>
        <end position="183"/>
    </location>
</feature>
<evidence type="ECO:0000256" key="7">
    <source>
        <dbReference type="RuleBase" id="RU363032"/>
    </source>
</evidence>
<evidence type="ECO:0000256" key="3">
    <source>
        <dbReference type="ARBA" id="ARBA00022475"/>
    </source>
</evidence>
<feature type="transmembrane region" description="Helical" evidence="7">
    <location>
        <begin position="27"/>
        <end position="57"/>
    </location>
</feature>
<dbReference type="PANTHER" id="PTHR30193">
    <property type="entry name" value="ABC TRANSPORTER PERMEASE PROTEIN"/>
    <property type="match status" value="1"/>
</dbReference>
<dbReference type="CDD" id="cd06261">
    <property type="entry name" value="TM_PBP2"/>
    <property type="match status" value="1"/>
</dbReference>
<evidence type="ECO:0000259" key="8">
    <source>
        <dbReference type="PROSITE" id="PS50928"/>
    </source>
</evidence>
<comment type="similarity">
    <text evidence="7">Belongs to the binding-protein-dependent transport system permease family.</text>
</comment>
<dbReference type="InterPro" id="IPR035906">
    <property type="entry name" value="MetI-like_sf"/>
</dbReference>
<evidence type="ECO:0000313" key="9">
    <source>
        <dbReference type="EMBL" id="OOM63435.1"/>
    </source>
</evidence>
<evidence type="ECO:0000313" key="10">
    <source>
        <dbReference type="Proteomes" id="UP000190973"/>
    </source>
</evidence>
<dbReference type="Proteomes" id="UP000190973">
    <property type="component" value="Unassembled WGS sequence"/>
</dbReference>
<sequence>MEIKADMKIKEKQVRTKLSKKELRKNLIAYSFILPNFLGFAIFTLIPMIFAFALAFLNWDGSNPITFAGLDNFKHLFKDSTFKISIINTIYYSIGTVPLTLAASLGIAILLNKKIFARNFFRTVFFFPYVASLIAVAVVWNMIFNPSMGIVNSFLTSIGVANPPGWTSSTVWAMPVIIFVSIWKNMGYYMVIYLAALQGIPAELYEAASLDGANSWQKFKNVTLPMLTPTTFFVSIMLTISCFKVFDFVYMMTQGGPGRSTMVLVYHIYNTAFKEFAYGYSSAMSMVLFVIVLAITIFQFRAEKKWVSYM</sequence>
<protein>
    <submittedName>
        <fullName evidence="9">Lactose transport system permease protein LacF</fullName>
    </submittedName>
</protein>
<evidence type="ECO:0000256" key="6">
    <source>
        <dbReference type="ARBA" id="ARBA00023136"/>
    </source>
</evidence>
<dbReference type="SUPFAM" id="SSF161098">
    <property type="entry name" value="MetI-like"/>
    <property type="match status" value="1"/>
</dbReference>
<dbReference type="RefSeq" id="WP_077837768.1">
    <property type="nucleotide sequence ID" value="NZ_JABTAE010000001.1"/>
</dbReference>
<dbReference type="PANTHER" id="PTHR30193:SF37">
    <property type="entry name" value="INNER MEMBRANE ABC TRANSPORTER PERMEASE PROTEIN YCJO"/>
    <property type="match status" value="1"/>
</dbReference>
<keyword evidence="4 7" id="KW-0812">Transmembrane</keyword>
<dbReference type="EMBL" id="LZZI01000012">
    <property type="protein sequence ID" value="OOM63435.1"/>
    <property type="molecule type" value="Genomic_DNA"/>
</dbReference>
<feature type="transmembrane region" description="Helical" evidence="7">
    <location>
        <begin position="123"/>
        <end position="144"/>
    </location>
</feature>
<proteinExistence type="inferred from homology"/>
<evidence type="ECO:0000256" key="5">
    <source>
        <dbReference type="ARBA" id="ARBA00022989"/>
    </source>
</evidence>
<dbReference type="GO" id="GO:0005886">
    <property type="term" value="C:plasma membrane"/>
    <property type="evidence" value="ECO:0007669"/>
    <property type="project" value="UniProtKB-SubCell"/>
</dbReference>
<dbReference type="Gene3D" id="1.10.3720.10">
    <property type="entry name" value="MetI-like"/>
    <property type="match status" value="1"/>
</dbReference>
<feature type="domain" description="ABC transmembrane type-1" evidence="8">
    <location>
        <begin position="86"/>
        <end position="299"/>
    </location>
</feature>
<name>A0A1S8SEA3_CLOBE</name>
<dbReference type="AlphaFoldDB" id="A0A1S8SEA3"/>
<feature type="transmembrane region" description="Helical" evidence="7">
    <location>
        <begin position="90"/>
        <end position="111"/>
    </location>
</feature>
<evidence type="ECO:0000256" key="4">
    <source>
        <dbReference type="ARBA" id="ARBA00022692"/>
    </source>
</evidence>
<feature type="transmembrane region" description="Helical" evidence="7">
    <location>
        <begin position="277"/>
        <end position="300"/>
    </location>
</feature>